<dbReference type="Proteomes" id="UP001324634">
    <property type="component" value="Chromosome"/>
</dbReference>
<sequence>MELEQAIELLKTVVKDNGVNDERHIDLGLIPVEKRALFEKAMVVSKMAIIEGKLSQEDFKRLVHLDI</sequence>
<evidence type="ECO:0000313" key="1">
    <source>
        <dbReference type="EMBL" id="WPU63412.1"/>
    </source>
</evidence>
<keyword evidence="2" id="KW-1185">Reference proteome</keyword>
<evidence type="ECO:0000313" key="2">
    <source>
        <dbReference type="Proteomes" id="UP001324634"/>
    </source>
</evidence>
<proteinExistence type="predicted"/>
<gene>
    <name evidence="1" type="ORF">SOO65_12010</name>
</gene>
<name>A0AAX4HJK2_9BACT</name>
<organism evidence="1 2">
    <name type="scientific">Peredibacter starrii</name>
    <dbReference type="NCBI Taxonomy" id="28202"/>
    <lineage>
        <taxon>Bacteria</taxon>
        <taxon>Pseudomonadati</taxon>
        <taxon>Bdellovibrionota</taxon>
        <taxon>Bacteriovoracia</taxon>
        <taxon>Bacteriovoracales</taxon>
        <taxon>Bacteriovoracaceae</taxon>
        <taxon>Peredibacter</taxon>
    </lineage>
</organism>
<accession>A0AAX4HJK2</accession>
<dbReference type="KEGG" id="psti:SOO65_12010"/>
<protein>
    <submittedName>
        <fullName evidence="1">Uncharacterized protein</fullName>
    </submittedName>
</protein>
<reference evidence="1 2" key="1">
    <citation type="submission" date="2023-11" db="EMBL/GenBank/DDBJ databases">
        <title>Peredibacter starrii A3.12.</title>
        <authorList>
            <person name="Mitchell R.J."/>
        </authorList>
    </citation>
    <scope>NUCLEOTIDE SEQUENCE [LARGE SCALE GENOMIC DNA]</scope>
    <source>
        <strain evidence="1 2">A3.12</strain>
    </source>
</reference>
<dbReference type="AlphaFoldDB" id="A0AAX4HJK2"/>
<dbReference type="RefSeq" id="WP_321390074.1">
    <property type="nucleotide sequence ID" value="NZ_CP139487.1"/>
</dbReference>
<dbReference type="EMBL" id="CP139487">
    <property type="protein sequence ID" value="WPU63412.1"/>
    <property type="molecule type" value="Genomic_DNA"/>
</dbReference>